<proteinExistence type="inferred from homology"/>
<dbReference type="AlphaFoldDB" id="A0A8J6Y036"/>
<dbReference type="SUPFAM" id="SSF51735">
    <property type="entry name" value="NAD(P)-binding Rossmann-fold domains"/>
    <property type="match status" value="1"/>
</dbReference>
<dbReference type="PANTHER" id="PTHR42687:SF1">
    <property type="entry name" value="L-THREONINE 3-DEHYDROGENASE, MITOCHONDRIAL"/>
    <property type="match status" value="1"/>
</dbReference>
<dbReference type="EMBL" id="JACXWD010000014">
    <property type="protein sequence ID" value="MBD3867688.1"/>
    <property type="molecule type" value="Genomic_DNA"/>
</dbReference>
<dbReference type="InterPro" id="IPR001509">
    <property type="entry name" value="Epimerase_deHydtase"/>
</dbReference>
<dbReference type="InterPro" id="IPR051225">
    <property type="entry name" value="NAD(P)_epim/dehydratase"/>
</dbReference>
<feature type="domain" description="NAD-dependent epimerase/dehydratase" evidence="2">
    <location>
        <begin position="6"/>
        <end position="257"/>
    </location>
</feature>
<name>A0A8J6Y036_9BACT</name>
<evidence type="ECO:0000313" key="3">
    <source>
        <dbReference type="EMBL" id="MBD3867688.1"/>
    </source>
</evidence>
<sequence length="336" mass="36582">MSAKTVLVTGAVGEMGHQLLPALADAGYEIVALDLAVLPPDLIGYCKESVETSITETGRVRGLLDRHRPELVFHLAALLSASAERKPSLAHKVNVGGTVALLQLCQEQARATGRSIRFMFPSSIAVYGLPDQAAKEQAGAVLEHQWAQPTGMYGCNKLYGELLGTYYSNHSPHAGDAGIDFRAIRFPGLISADTVPTGGTSDYGPEMIHAAARSQAYSCFVREDSRLPFMTMPDAVDGFMRLAFADEAALSTRVYNIKAFSPTAGEFRDKVLDYFPQADIRFEPVPARQAIVDSWPGDVDDSRARQDWGFNPRHDFNGAMEEYVLPALKKRYPAGA</sequence>
<dbReference type="PANTHER" id="PTHR42687">
    <property type="entry name" value="L-THREONINE 3-DEHYDROGENASE"/>
    <property type="match status" value="1"/>
</dbReference>
<reference evidence="3 4" key="1">
    <citation type="submission" date="2020-08" db="EMBL/GenBank/DDBJ databases">
        <title>Acidobacteriota in marine sediments use diverse sulfur dissimilation pathways.</title>
        <authorList>
            <person name="Wasmund K."/>
        </authorList>
    </citation>
    <scope>NUCLEOTIDE SEQUENCE [LARGE SCALE GENOMIC DNA]</scope>
    <source>
        <strain evidence="3">MAG AM4</strain>
    </source>
</reference>
<dbReference type="GO" id="GO:0006567">
    <property type="term" value="P:L-threonine catabolic process"/>
    <property type="evidence" value="ECO:0007669"/>
    <property type="project" value="TreeGrafter"/>
</dbReference>
<dbReference type="Proteomes" id="UP000648239">
    <property type="component" value="Unassembled WGS sequence"/>
</dbReference>
<evidence type="ECO:0000256" key="1">
    <source>
        <dbReference type="ARBA" id="ARBA00007637"/>
    </source>
</evidence>
<protein>
    <submittedName>
        <fullName evidence="3">NAD-dependent epimerase/dehydratase family protein</fullName>
    </submittedName>
</protein>
<comment type="similarity">
    <text evidence="1">Belongs to the NAD(P)-dependent epimerase/dehydratase family.</text>
</comment>
<accession>A0A8J6Y036</accession>
<dbReference type="InterPro" id="IPR036291">
    <property type="entry name" value="NAD(P)-bd_dom_sf"/>
</dbReference>
<evidence type="ECO:0000313" key="4">
    <source>
        <dbReference type="Proteomes" id="UP000648239"/>
    </source>
</evidence>
<dbReference type="Gene3D" id="3.40.50.720">
    <property type="entry name" value="NAD(P)-binding Rossmann-like Domain"/>
    <property type="match status" value="1"/>
</dbReference>
<organism evidence="3 4">
    <name type="scientific">Candidatus Polarisedimenticola svalbardensis</name>
    <dbReference type="NCBI Taxonomy" id="2886004"/>
    <lineage>
        <taxon>Bacteria</taxon>
        <taxon>Pseudomonadati</taxon>
        <taxon>Acidobacteriota</taxon>
        <taxon>Candidatus Polarisedimenticolia</taxon>
        <taxon>Candidatus Polarisedimenticolales</taxon>
        <taxon>Candidatus Polarisedimenticolaceae</taxon>
        <taxon>Candidatus Polarisedimenticola</taxon>
    </lineage>
</organism>
<dbReference type="Pfam" id="PF01370">
    <property type="entry name" value="Epimerase"/>
    <property type="match status" value="1"/>
</dbReference>
<gene>
    <name evidence="3" type="ORF">IFK94_06145</name>
</gene>
<comment type="caution">
    <text evidence="3">The sequence shown here is derived from an EMBL/GenBank/DDBJ whole genome shotgun (WGS) entry which is preliminary data.</text>
</comment>
<dbReference type="GO" id="GO:0008743">
    <property type="term" value="F:L-threonine 3-dehydrogenase activity"/>
    <property type="evidence" value="ECO:0007669"/>
    <property type="project" value="TreeGrafter"/>
</dbReference>
<evidence type="ECO:0000259" key="2">
    <source>
        <dbReference type="Pfam" id="PF01370"/>
    </source>
</evidence>